<keyword evidence="5" id="KW-0496">Mitochondrion</keyword>
<evidence type="ECO:0000313" key="8">
    <source>
        <dbReference type="RefSeq" id="XP_011304684.1"/>
    </source>
</evidence>
<dbReference type="GO" id="GO:0005762">
    <property type="term" value="C:mitochondrial large ribosomal subunit"/>
    <property type="evidence" value="ECO:0007669"/>
    <property type="project" value="InterPro"/>
</dbReference>
<dbReference type="OrthoDB" id="408933at2759"/>
<organism evidence="7 9">
    <name type="scientific">Fopius arisanus</name>
    <dbReference type="NCBI Taxonomy" id="64838"/>
    <lineage>
        <taxon>Eukaryota</taxon>
        <taxon>Metazoa</taxon>
        <taxon>Ecdysozoa</taxon>
        <taxon>Arthropoda</taxon>
        <taxon>Hexapoda</taxon>
        <taxon>Insecta</taxon>
        <taxon>Pterygota</taxon>
        <taxon>Neoptera</taxon>
        <taxon>Endopterygota</taxon>
        <taxon>Hymenoptera</taxon>
        <taxon>Apocrita</taxon>
        <taxon>Ichneumonoidea</taxon>
        <taxon>Braconidae</taxon>
        <taxon>Opiinae</taxon>
        <taxon>Fopius</taxon>
    </lineage>
</organism>
<dbReference type="RefSeq" id="XP_011304685.1">
    <property type="nucleotide sequence ID" value="XM_011306383.1"/>
</dbReference>
<protein>
    <submittedName>
        <fullName evidence="8 9">39S ribosomal protein L41, mitochondrial</fullName>
    </submittedName>
</protein>
<dbReference type="GO" id="GO:0006412">
    <property type="term" value="P:translation"/>
    <property type="evidence" value="ECO:0007669"/>
    <property type="project" value="TreeGrafter"/>
</dbReference>
<keyword evidence="7" id="KW-1185">Reference proteome</keyword>
<evidence type="ECO:0000313" key="9">
    <source>
        <dbReference type="RefSeq" id="XP_011304685.1"/>
    </source>
</evidence>
<evidence type="ECO:0000256" key="5">
    <source>
        <dbReference type="ARBA" id="ARBA00023128"/>
    </source>
</evidence>
<keyword evidence="6" id="KW-0687">Ribonucleoprotein</keyword>
<comment type="similarity">
    <text evidence="2">Belongs to the mitochondrion-specific ribosomal protein mL41 family.</text>
</comment>
<dbReference type="Proteomes" id="UP000694866">
    <property type="component" value="Unplaced"/>
</dbReference>
<dbReference type="KEGG" id="fas:105267493"/>
<accession>A0A9R1T7B0</accession>
<dbReference type="PANTHER" id="PTHR21338:SF0">
    <property type="entry name" value="LARGE RIBOSOMAL SUBUNIT PROTEIN ML41"/>
    <property type="match status" value="1"/>
</dbReference>
<keyword evidence="3" id="KW-0809">Transit peptide</keyword>
<comment type="subcellular location">
    <subcellularLocation>
        <location evidence="1">Mitochondrion</location>
    </subcellularLocation>
</comment>
<keyword evidence="4 8" id="KW-0689">Ribosomal protein</keyword>
<name>A0A9R1T8F1_9HYME</name>
<dbReference type="AlphaFoldDB" id="A0A9R1T8F1"/>
<reference evidence="8 9" key="1">
    <citation type="submission" date="2025-04" db="UniProtKB">
        <authorList>
            <consortium name="RefSeq"/>
        </authorList>
    </citation>
    <scope>IDENTIFICATION</scope>
    <source>
        <strain evidence="8 9">USDA-PBARC FA_bdor</strain>
        <tissue evidence="8 9">Whole organism</tissue>
    </source>
</reference>
<dbReference type="CTD" id="64975"/>
<dbReference type="InterPro" id="IPR019189">
    <property type="entry name" value="Ribosomal_mL41"/>
</dbReference>
<evidence type="ECO:0000256" key="1">
    <source>
        <dbReference type="ARBA" id="ARBA00004173"/>
    </source>
</evidence>
<gene>
    <name evidence="8 9" type="primary">mRpL41</name>
</gene>
<evidence type="ECO:0000256" key="4">
    <source>
        <dbReference type="ARBA" id="ARBA00022980"/>
    </source>
</evidence>
<dbReference type="GO" id="GO:0003735">
    <property type="term" value="F:structural constituent of ribosome"/>
    <property type="evidence" value="ECO:0007669"/>
    <property type="project" value="InterPro"/>
</dbReference>
<accession>A0A9R1T8F1</accession>
<evidence type="ECO:0000313" key="7">
    <source>
        <dbReference type="Proteomes" id="UP000694866"/>
    </source>
</evidence>
<dbReference type="RefSeq" id="XP_011304684.1">
    <property type="nucleotide sequence ID" value="XM_011306382.1"/>
</dbReference>
<evidence type="ECO:0000256" key="6">
    <source>
        <dbReference type="ARBA" id="ARBA00023274"/>
    </source>
</evidence>
<dbReference type="PANTHER" id="PTHR21338">
    <property type="entry name" value="MITOCHONDRIAL RIBOSOMAL PROTEIN L41"/>
    <property type="match status" value="1"/>
</dbReference>
<dbReference type="Pfam" id="PF09809">
    <property type="entry name" value="MRP-L27"/>
    <property type="match status" value="1"/>
</dbReference>
<evidence type="ECO:0000256" key="3">
    <source>
        <dbReference type="ARBA" id="ARBA00022946"/>
    </source>
</evidence>
<proteinExistence type="inferred from homology"/>
<evidence type="ECO:0000256" key="2">
    <source>
        <dbReference type="ARBA" id="ARBA00010152"/>
    </source>
</evidence>
<dbReference type="GeneID" id="105267493"/>
<sequence length="172" mass="19659">MASVFLTIQRGISTTAVASGKKNFRKFNLYNKRGTREFKERQRYNPDPDIPIHDRGTRKIGYKDGDNFVLVPEMVPELIVPNLEGCELKPYVSYRSTRVVQSKFTPRDLFNAIYAKKINIDFKNGKLDENGNSLEPSEFESLTPQQALDLAQKTGSDLFQQEKPAELLDKVQ</sequence>